<dbReference type="SUPFAM" id="SSF46894">
    <property type="entry name" value="C-terminal effector domain of the bipartite response regulators"/>
    <property type="match status" value="1"/>
</dbReference>
<accession>A0A562IYG6</accession>
<comment type="caution">
    <text evidence="5">The sequence shown here is derived from an EMBL/GenBank/DDBJ whole genome shotgun (WGS) entry which is preliminary data.</text>
</comment>
<dbReference type="PANTHER" id="PTHR44688">
    <property type="entry name" value="DNA-BINDING TRANSCRIPTIONAL ACTIVATOR DEVR_DOSR"/>
    <property type="match status" value="1"/>
</dbReference>
<name>A0A562IYG6_9GAMM</name>
<dbReference type="OrthoDB" id="1123107at2"/>
<protein>
    <submittedName>
        <fullName evidence="5">LuxR family maltose regulon positive regulatory protein</fullName>
    </submittedName>
</protein>
<dbReference type="PRINTS" id="PR00038">
    <property type="entry name" value="HTHLUXR"/>
</dbReference>
<dbReference type="InterPro" id="IPR036388">
    <property type="entry name" value="WH-like_DNA-bd_sf"/>
</dbReference>
<evidence type="ECO:0000256" key="2">
    <source>
        <dbReference type="ARBA" id="ARBA00023125"/>
    </source>
</evidence>
<dbReference type="AlphaFoldDB" id="A0A562IYG6"/>
<dbReference type="Pfam" id="PF17874">
    <property type="entry name" value="TPR_MalT"/>
    <property type="match status" value="1"/>
</dbReference>
<dbReference type="InterPro" id="IPR027417">
    <property type="entry name" value="P-loop_NTPase"/>
</dbReference>
<proteinExistence type="predicted"/>
<dbReference type="Proteomes" id="UP000319627">
    <property type="component" value="Unassembled WGS sequence"/>
</dbReference>
<dbReference type="SMART" id="SM00421">
    <property type="entry name" value="HTH_LUXR"/>
    <property type="match status" value="1"/>
</dbReference>
<keyword evidence="3" id="KW-0804">Transcription</keyword>
<gene>
    <name evidence="5" type="ORF">LX59_01413</name>
</gene>
<keyword evidence="6" id="KW-1185">Reference proteome</keyword>
<reference evidence="5 6" key="1">
    <citation type="submission" date="2019-07" db="EMBL/GenBank/DDBJ databases">
        <title>Genomic Encyclopedia of Type Strains, Phase I: the one thousand microbial genomes (KMG-I) project.</title>
        <authorList>
            <person name="Kyrpides N."/>
        </authorList>
    </citation>
    <scope>NUCLEOTIDE SEQUENCE [LARGE SCALE GENOMIC DNA]</scope>
    <source>
        <strain evidence="5 6">DSM 375</strain>
    </source>
</reference>
<keyword evidence="1" id="KW-0805">Transcription regulation</keyword>
<dbReference type="SUPFAM" id="SSF52540">
    <property type="entry name" value="P-loop containing nucleoside triphosphate hydrolases"/>
    <property type="match status" value="1"/>
</dbReference>
<evidence type="ECO:0000256" key="1">
    <source>
        <dbReference type="ARBA" id="ARBA00023015"/>
    </source>
</evidence>
<evidence type="ECO:0000256" key="3">
    <source>
        <dbReference type="ARBA" id="ARBA00023163"/>
    </source>
</evidence>
<keyword evidence="2" id="KW-0238">DNA-binding</keyword>
<dbReference type="PANTHER" id="PTHR44688:SF16">
    <property type="entry name" value="DNA-BINDING TRANSCRIPTIONAL ACTIVATOR DEVR_DOSR"/>
    <property type="match status" value="1"/>
</dbReference>
<dbReference type="InterPro" id="IPR041617">
    <property type="entry name" value="TPR_MalT"/>
</dbReference>
<dbReference type="Gene3D" id="1.25.40.10">
    <property type="entry name" value="Tetratricopeptide repeat domain"/>
    <property type="match status" value="1"/>
</dbReference>
<dbReference type="GO" id="GO:0006355">
    <property type="term" value="P:regulation of DNA-templated transcription"/>
    <property type="evidence" value="ECO:0007669"/>
    <property type="project" value="InterPro"/>
</dbReference>
<dbReference type="InterPro" id="IPR059106">
    <property type="entry name" value="WHD_MalT"/>
</dbReference>
<evidence type="ECO:0000313" key="6">
    <source>
        <dbReference type="Proteomes" id="UP000319627"/>
    </source>
</evidence>
<dbReference type="RefSeq" id="WP_144571132.1">
    <property type="nucleotide sequence ID" value="NZ_VLKG01000004.1"/>
</dbReference>
<dbReference type="Gene3D" id="3.40.50.300">
    <property type="entry name" value="P-loop containing nucleotide triphosphate hydrolases"/>
    <property type="match status" value="1"/>
</dbReference>
<dbReference type="GO" id="GO:0003677">
    <property type="term" value="F:DNA binding"/>
    <property type="evidence" value="ECO:0007669"/>
    <property type="project" value="UniProtKB-KW"/>
</dbReference>
<dbReference type="Pfam" id="PF00196">
    <property type="entry name" value="GerE"/>
    <property type="match status" value="1"/>
</dbReference>
<dbReference type="Pfam" id="PF25873">
    <property type="entry name" value="WHD_MalT"/>
    <property type="match status" value="1"/>
</dbReference>
<dbReference type="CDD" id="cd06170">
    <property type="entry name" value="LuxR_C_like"/>
    <property type="match status" value="1"/>
</dbReference>
<organism evidence="5 6">
    <name type="scientific">Azomonas agilis</name>
    <dbReference type="NCBI Taxonomy" id="116849"/>
    <lineage>
        <taxon>Bacteria</taxon>
        <taxon>Pseudomonadati</taxon>
        <taxon>Pseudomonadota</taxon>
        <taxon>Gammaproteobacteria</taxon>
        <taxon>Pseudomonadales</taxon>
        <taxon>Pseudomonadaceae</taxon>
        <taxon>Azomonas</taxon>
    </lineage>
</organism>
<dbReference type="InterPro" id="IPR011990">
    <property type="entry name" value="TPR-like_helical_dom_sf"/>
</dbReference>
<sequence>MNRKNSSTALSSIYSQDSNDITQDFPLIITKLNPPRSTGGLLERPRLQSKLAETKSWTLAVVCAGAGFGKTTLLTQWYNLLKQKEYCAAWLSLDTEDNQINTFYRYLIGSLSQAFPPNYINTLRDIVASSKSVEQLTASLINVLYQYSKPVYFFIDDFHIINNLSIHKLINFLLEKSPSHVHWIIGTRCSPVDLSLGRLRIHKQLIELGPSELRFDSAEAYFYFEKIADLALDKAQSKLLLRVTEGWIAGMQMVTLIPSIKRNPEQAIKNLEEGIKSIDHYWHDVIFEHLPKEVEEFLLLTSVLNRLNADLCNAVTGSGNAHVMLDWIEQHNLFIAALDTQGQWFRYHQLFAEALQKRLQKRSDVNSIDLHERASQWFVKHSLWAEAVRHALSAGRLSNTSDPTLAESGAQSLAEQGDIDTLLRWLQKLPITNNQYRIDLQLNMAWALAHRFRFDESRSLLNELNQWFQDSSISQELLIIRLNVTQAICEAFAEQIDKALFYVQPLLSKIPTGHIWVDGLICNILSFCHLLRGDLHLVQSVQCYMPTPQSPMENLFVTVYRNFILGLSYIKQGCINIAEQYLLDSLESVEKLTGAYSTGSATLASLLAELAYERGCWDQLEYLVIQRQEQIDKWVPLEGVLSAYRALFRKAVAQSEDNQALLLIQSARNIAVQRSWERLHAGLLLEQIIMYIQRDNLVMAEQLLWQIEMLPSKEHSIPNCHHYAKIAHTHLLLARNLYDMGDECISELIKEFEHYGCGLEIARLKPLKAILLWKKGLPLDAEKTLLSALEFGYREGLLHSILDYGSPLLPILSQCLTNIKENIKLFNYTHNIFQQLSGEDTSDLDTSCPLSERELQTLSLLASGLSNKEMARSLSISTETVKWHLKNLYIKLQVASRTQAISKALTLKLVKQSYN</sequence>
<dbReference type="Gene3D" id="1.10.10.10">
    <property type="entry name" value="Winged helix-like DNA-binding domain superfamily/Winged helix DNA-binding domain"/>
    <property type="match status" value="1"/>
</dbReference>
<dbReference type="InterPro" id="IPR016032">
    <property type="entry name" value="Sig_transdc_resp-reg_C-effctor"/>
</dbReference>
<dbReference type="EMBL" id="VLKG01000004">
    <property type="protein sequence ID" value="TWH75903.1"/>
    <property type="molecule type" value="Genomic_DNA"/>
</dbReference>
<dbReference type="PROSITE" id="PS50043">
    <property type="entry name" value="HTH_LUXR_2"/>
    <property type="match status" value="1"/>
</dbReference>
<evidence type="ECO:0000313" key="5">
    <source>
        <dbReference type="EMBL" id="TWH75903.1"/>
    </source>
</evidence>
<evidence type="ECO:0000259" key="4">
    <source>
        <dbReference type="PROSITE" id="PS50043"/>
    </source>
</evidence>
<feature type="domain" description="HTH luxR-type" evidence="4">
    <location>
        <begin position="843"/>
        <end position="908"/>
    </location>
</feature>
<dbReference type="InterPro" id="IPR000792">
    <property type="entry name" value="Tscrpt_reg_LuxR_C"/>
</dbReference>